<feature type="transmembrane region" description="Helical" evidence="6">
    <location>
        <begin position="483"/>
        <end position="501"/>
    </location>
</feature>
<gene>
    <name evidence="7" type="ORF">CBYS24578_00016541</name>
</gene>
<keyword evidence="8" id="KW-1185">Reference proteome</keyword>
<evidence type="ECO:0000256" key="5">
    <source>
        <dbReference type="ARBA" id="ARBA00023136"/>
    </source>
</evidence>
<evidence type="ECO:0000313" key="7">
    <source>
        <dbReference type="EMBL" id="CAG9988311.1"/>
    </source>
</evidence>
<evidence type="ECO:0000256" key="2">
    <source>
        <dbReference type="ARBA" id="ARBA00022448"/>
    </source>
</evidence>
<dbReference type="AlphaFoldDB" id="A0A9N9UDA2"/>
<organism evidence="7 8">
    <name type="scientific">Clonostachys byssicola</name>
    <dbReference type="NCBI Taxonomy" id="160290"/>
    <lineage>
        <taxon>Eukaryota</taxon>
        <taxon>Fungi</taxon>
        <taxon>Dikarya</taxon>
        <taxon>Ascomycota</taxon>
        <taxon>Pezizomycotina</taxon>
        <taxon>Sordariomycetes</taxon>
        <taxon>Hypocreomycetidae</taxon>
        <taxon>Hypocreales</taxon>
        <taxon>Bionectriaceae</taxon>
        <taxon>Clonostachys</taxon>
    </lineage>
</organism>
<feature type="transmembrane region" description="Helical" evidence="6">
    <location>
        <begin position="76"/>
        <end position="99"/>
    </location>
</feature>
<evidence type="ECO:0000256" key="1">
    <source>
        <dbReference type="ARBA" id="ARBA00004141"/>
    </source>
</evidence>
<dbReference type="EMBL" id="CABFNO020001448">
    <property type="protein sequence ID" value="CAG9988311.1"/>
    <property type="molecule type" value="Genomic_DNA"/>
</dbReference>
<feature type="transmembrane region" description="Helical" evidence="6">
    <location>
        <begin position="197"/>
        <end position="218"/>
    </location>
</feature>
<dbReference type="InterPro" id="IPR002293">
    <property type="entry name" value="AA/rel_permease1"/>
</dbReference>
<feature type="transmembrane region" description="Helical" evidence="6">
    <location>
        <begin position="410"/>
        <end position="431"/>
    </location>
</feature>
<reference evidence="7" key="1">
    <citation type="submission" date="2021-10" db="EMBL/GenBank/DDBJ databases">
        <authorList>
            <person name="Piombo E."/>
        </authorList>
    </citation>
    <scope>NUCLEOTIDE SEQUENCE</scope>
</reference>
<comment type="subcellular location">
    <subcellularLocation>
        <location evidence="1">Membrane</location>
        <topology evidence="1">Multi-pass membrane protein</topology>
    </subcellularLocation>
</comment>
<keyword evidence="5 6" id="KW-0472">Membrane</keyword>
<feature type="transmembrane region" description="Helical" evidence="6">
    <location>
        <begin position="44"/>
        <end position="64"/>
    </location>
</feature>
<feature type="transmembrane region" description="Helical" evidence="6">
    <location>
        <begin position="238"/>
        <end position="264"/>
    </location>
</feature>
<evidence type="ECO:0000313" key="8">
    <source>
        <dbReference type="Proteomes" id="UP000754883"/>
    </source>
</evidence>
<sequence>MASQEECSTSAKVVRTEQKEIHTVSGSTTEGTCEEIALKERFSLLSTIGIQFSLAAAPLAIGSYANVVQGIGGGPFLFWGTLVACVFQTLVCLSVAELASSFPHTLAMSHWAAQLAPVGWERFFSYWTASVTTLQTQCDNAGSWLLTSYTILATVTIFSDLEYERTNWQCYLTICACVAASCVVNLTPRLLGGFAKLTTVMVIIINSGAIFQAVALLVRAHPKPSPTTVFFDVTNETGWSSLGVVFFFAMLPGVGTVGGFNYICHLTEEVPRPGRTIPIVLVSVALLASVTVLLMIIVLLFCIVNPASLNDPIGGMLISQILWDGYSSKVLSGINMLIVAIVFVIGGSGFLTCSSRMFWTFSNHGGLPLSRWIGRINSKTQIPDVAVLCTALICLLICLLQLGPSTVLNAILGFSFLSGGLGYSIPIWLVIIRGRSLLPEDRYFNLGSFGLLINILSALWLLISCIFFAFPSYLPVTADNMNYGAPVFFGLLSLFIPNWFFHGKKNYHVPAPLETAGISHRRNLGCA</sequence>
<keyword evidence="4 6" id="KW-1133">Transmembrane helix</keyword>
<proteinExistence type="predicted"/>
<dbReference type="PANTHER" id="PTHR45649:SF16">
    <property type="entry name" value="7-KETO 8-AMINOPELARGONIC ACID TRANSPORTER"/>
    <property type="match status" value="1"/>
</dbReference>
<dbReference type="Proteomes" id="UP000754883">
    <property type="component" value="Unassembled WGS sequence"/>
</dbReference>
<evidence type="ECO:0000256" key="4">
    <source>
        <dbReference type="ARBA" id="ARBA00022989"/>
    </source>
</evidence>
<accession>A0A9N9UDA2</accession>
<dbReference type="PIRSF" id="PIRSF006060">
    <property type="entry name" value="AA_transporter"/>
    <property type="match status" value="1"/>
</dbReference>
<feature type="transmembrane region" description="Helical" evidence="6">
    <location>
        <begin position="329"/>
        <end position="351"/>
    </location>
</feature>
<dbReference type="Pfam" id="PF13520">
    <property type="entry name" value="AA_permease_2"/>
    <property type="match status" value="1"/>
</dbReference>
<protein>
    <submittedName>
        <fullName evidence="7">Uncharacterized protein</fullName>
    </submittedName>
</protein>
<dbReference type="Gene3D" id="1.20.1740.10">
    <property type="entry name" value="Amino acid/polyamine transporter I"/>
    <property type="match status" value="1"/>
</dbReference>
<feature type="transmembrane region" description="Helical" evidence="6">
    <location>
        <begin position="385"/>
        <end position="404"/>
    </location>
</feature>
<evidence type="ECO:0000256" key="3">
    <source>
        <dbReference type="ARBA" id="ARBA00022692"/>
    </source>
</evidence>
<keyword evidence="3 6" id="KW-0812">Transmembrane</keyword>
<evidence type="ECO:0000256" key="6">
    <source>
        <dbReference type="SAM" id="Phobius"/>
    </source>
</evidence>
<comment type="caution">
    <text evidence="7">The sequence shown here is derived from an EMBL/GenBank/DDBJ whole genome shotgun (WGS) entry which is preliminary data.</text>
</comment>
<dbReference type="OrthoDB" id="2417308at2759"/>
<keyword evidence="2" id="KW-0813">Transport</keyword>
<name>A0A9N9UDA2_9HYPO</name>
<dbReference type="GO" id="GO:0022857">
    <property type="term" value="F:transmembrane transporter activity"/>
    <property type="evidence" value="ECO:0007669"/>
    <property type="project" value="InterPro"/>
</dbReference>
<dbReference type="PANTHER" id="PTHR45649">
    <property type="entry name" value="AMINO-ACID PERMEASE BAT1"/>
    <property type="match status" value="1"/>
</dbReference>
<dbReference type="GO" id="GO:0016020">
    <property type="term" value="C:membrane"/>
    <property type="evidence" value="ECO:0007669"/>
    <property type="project" value="UniProtKB-SubCell"/>
</dbReference>
<feature type="transmembrane region" description="Helical" evidence="6">
    <location>
        <begin position="276"/>
        <end position="309"/>
    </location>
</feature>
<feature type="transmembrane region" description="Helical" evidence="6">
    <location>
        <begin position="443"/>
        <end position="471"/>
    </location>
</feature>